<sequence>MTARVGPTTATRKLTDAEADTLQTRLRSFMTPGGPEDEEDVKELVEYLVIMVSNQKTAEDAYQEMLEMDMDFCPPATAQNVRRAITEFLQSLDAATTPVETPVEDHADIDNGRVTKIQSSGRNALTMSGALGASRQGRAKNEAAPAPSRRAPPAKDRATATSTTATGASAKTGSGRKSQPPNNNHNNSSANNNNNNSLSRTPREANGAPRRDDRGRAFDRLTPGRSNDGRRSGGRGGPRGGTPDAPLRRRDDGRGLGRGTGPSPRGGRAVGHASGQRRERDDYIQPEEHDFLPAGRGRGSGRGFEGSRGGGGAGRGFDDGGHKRLRLDHHHPGDGGHSNQSYAYDNHHGYYDQGYYDEPGYQPSYRGRGTPRGRDRFGGRGRFPGRGGPPAESGADASEHGGDETAQAAVGHPSPLVQTAFAGRSYSYRGRGRGRGYNPGRVHVQKILAQNTWVRKKDGDGADADAGKE</sequence>
<dbReference type="GeneID" id="7204436"/>
<proteinExistence type="predicted"/>
<feature type="compositionally biased region" description="Low complexity" evidence="1">
    <location>
        <begin position="182"/>
        <end position="197"/>
    </location>
</feature>
<organism evidence="2 3">
    <name type="scientific">Phaeodactylum tricornutum (strain CCAP 1055/1)</name>
    <dbReference type="NCBI Taxonomy" id="556484"/>
    <lineage>
        <taxon>Eukaryota</taxon>
        <taxon>Sar</taxon>
        <taxon>Stramenopiles</taxon>
        <taxon>Ochrophyta</taxon>
        <taxon>Bacillariophyta</taxon>
        <taxon>Bacillariophyceae</taxon>
        <taxon>Bacillariophycidae</taxon>
        <taxon>Naviculales</taxon>
        <taxon>Phaeodactylaceae</taxon>
        <taxon>Phaeodactylum</taxon>
    </lineage>
</organism>
<feature type="compositionally biased region" description="Low complexity" evidence="1">
    <location>
        <begin position="159"/>
        <end position="175"/>
    </location>
</feature>
<gene>
    <name evidence="2" type="ORF">PHATR_46888</name>
</gene>
<feature type="compositionally biased region" description="Basic and acidic residues" evidence="1">
    <location>
        <begin position="246"/>
        <end position="255"/>
    </location>
</feature>
<evidence type="ECO:0000256" key="1">
    <source>
        <dbReference type="SAM" id="MobiDB-lite"/>
    </source>
</evidence>
<feature type="compositionally biased region" description="Polar residues" evidence="1">
    <location>
        <begin position="116"/>
        <end position="126"/>
    </location>
</feature>
<accession>B5Y437</accession>
<evidence type="ECO:0000313" key="2">
    <source>
        <dbReference type="EMBL" id="ACI65408.1"/>
    </source>
</evidence>
<dbReference type="HOGENOM" id="CLU_583271_0_0_1"/>
<dbReference type="Proteomes" id="UP000000759">
    <property type="component" value="Chromosome 11"/>
</dbReference>
<feature type="compositionally biased region" description="Basic and acidic residues" evidence="1">
    <location>
        <begin position="103"/>
        <end position="113"/>
    </location>
</feature>
<dbReference type="OMA" id="FWPPHRR"/>
<name>B5Y437_PHATC</name>
<dbReference type="KEGG" id="pti:PHATR_46888"/>
<reference evidence="3" key="2">
    <citation type="submission" date="2008-08" db="EMBL/GenBank/DDBJ databases">
        <authorList>
            <consortium name="Diatom Consortium"/>
            <person name="Grigoriev I."/>
            <person name="Grimwood J."/>
            <person name="Kuo A."/>
            <person name="Otillar R.P."/>
            <person name="Salamov A."/>
            <person name="Detter J.C."/>
            <person name="Lindquist E."/>
            <person name="Shapiro H."/>
            <person name="Lucas S."/>
            <person name="Glavina del Rio T."/>
            <person name="Pitluck S."/>
            <person name="Rokhsar D."/>
            <person name="Bowler C."/>
        </authorList>
    </citation>
    <scope>GENOME REANNOTATION</scope>
    <source>
        <strain evidence="3">CCAP 1055/1</strain>
    </source>
</reference>
<feature type="compositionally biased region" description="Basic and acidic residues" evidence="1">
    <location>
        <begin position="276"/>
        <end position="291"/>
    </location>
</feature>
<dbReference type="AlphaFoldDB" id="B5Y437"/>
<feature type="region of interest" description="Disordered" evidence="1">
    <location>
        <begin position="99"/>
        <end position="441"/>
    </location>
</feature>
<dbReference type="OrthoDB" id="49430at2759"/>
<dbReference type="InParanoid" id="B5Y437"/>
<feature type="compositionally biased region" description="Basic and acidic residues" evidence="1">
    <location>
        <begin position="209"/>
        <end position="219"/>
    </location>
</feature>
<feature type="compositionally biased region" description="Gly residues" evidence="1">
    <location>
        <begin position="296"/>
        <end position="315"/>
    </location>
</feature>
<keyword evidence="3" id="KW-1185">Reference proteome</keyword>
<dbReference type="RefSeq" id="XP_002185938.1">
    <property type="nucleotide sequence ID" value="XM_002185902.1"/>
</dbReference>
<reference evidence="2 3" key="1">
    <citation type="journal article" date="2008" name="Nature">
        <title>The Phaeodactylum genome reveals the evolutionary history of diatom genomes.</title>
        <authorList>
            <person name="Bowler C."/>
            <person name="Allen A.E."/>
            <person name="Badger J.H."/>
            <person name="Grimwood J."/>
            <person name="Jabbari K."/>
            <person name="Kuo A."/>
            <person name="Maheswari U."/>
            <person name="Martens C."/>
            <person name="Maumus F."/>
            <person name="Otillar R.P."/>
            <person name="Rayko E."/>
            <person name="Salamov A."/>
            <person name="Vandepoele K."/>
            <person name="Beszteri B."/>
            <person name="Gruber A."/>
            <person name="Heijde M."/>
            <person name="Katinka M."/>
            <person name="Mock T."/>
            <person name="Valentin K."/>
            <person name="Verret F."/>
            <person name="Berges J.A."/>
            <person name="Brownlee C."/>
            <person name="Cadoret J.P."/>
            <person name="Chiovitti A."/>
            <person name="Choi C.J."/>
            <person name="Coesel S."/>
            <person name="De Martino A."/>
            <person name="Detter J.C."/>
            <person name="Durkin C."/>
            <person name="Falciatore A."/>
            <person name="Fournet J."/>
            <person name="Haruta M."/>
            <person name="Huysman M.J."/>
            <person name="Jenkins B.D."/>
            <person name="Jiroutova K."/>
            <person name="Jorgensen R.E."/>
            <person name="Joubert Y."/>
            <person name="Kaplan A."/>
            <person name="Kroger N."/>
            <person name="Kroth P.G."/>
            <person name="La Roche J."/>
            <person name="Lindquist E."/>
            <person name="Lommer M."/>
            <person name="Martin-Jezequel V."/>
            <person name="Lopez P.J."/>
            <person name="Lucas S."/>
            <person name="Mangogna M."/>
            <person name="McGinnis K."/>
            <person name="Medlin L.K."/>
            <person name="Montsant A."/>
            <person name="Oudot-Le Secq M.P."/>
            <person name="Napoli C."/>
            <person name="Obornik M."/>
            <person name="Parker M.S."/>
            <person name="Petit J.L."/>
            <person name="Porcel B.M."/>
            <person name="Poulsen N."/>
            <person name="Robison M."/>
            <person name="Rychlewski L."/>
            <person name="Rynearson T.A."/>
            <person name="Schmutz J."/>
            <person name="Shapiro H."/>
            <person name="Siaut M."/>
            <person name="Stanley M."/>
            <person name="Sussman M.R."/>
            <person name="Taylor A.R."/>
            <person name="Vardi A."/>
            <person name="von Dassow P."/>
            <person name="Vyverman W."/>
            <person name="Willis A."/>
            <person name="Wyrwicz L.S."/>
            <person name="Rokhsar D.S."/>
            <person name="Weissenbach J."/>
            <person name="Armbrust E.V."/>
            <person name="Green B.R."/>
            <person name="Van de Peer Y."/>
            <person name="Grigoriev I.V."/>
        </authorList>
    </citation>
    <scope>NUCLEOTIDE SEQUENCE [LARGE SCALE GENOMIC DNA]</scope>
    <source>
        <strain evidence="2 3">CCAP 1055/1</strain>
    </source>
</reference>
<dbReference type="EMBL" id="CP001141">
    <property type="protein sequence ID" value="ACI65408.1"/>
    <property type="molecule type" value="Genomic_DNA"/>
</dbReference>
<protein>
    <submittedName>
        <fullName evidence="2">Uncharacterized protein</fullName>
    </submittedName>
</protein>
<dbReference type="PaxDb" id="2850-Phatr46888"/>
<evidence type="ECO:0000313" key="3">
    <source>
        <dbReference type="Proteomes" id="UP000000759"/>
    </source>
</evidence>